<feature type="transmembrane region" description="Helical" evidence="5">
    <location>
        <begin position="6"/>
        <end position="23"/>
    </location>
</feature>
<feature type="non-terminal residue" evidence="6">
    <location>
        <position position="109"/>
    </location>
</feature>
<keyword evidence="3 5" id="KW-1133">Transmembrane helix</keyword>
<evidence type="ECO:0000256" key="1">
    <source>
        <dbReference type="ARBA" id="ARBA00004141"/>
    </source>
</evidence>
<evidence type="ECO:0000313" key="6">
    <source>
        <dbReference type="EMBL" id="GMR47195.1"/>
    </source>
</evidence>
<gene>
    <name evidence="6" type="ORF">PMAYCL1PPCAC_17390</name>
</gene>
<keyword evidence="7" id="KW-1185">Reference proteome</keyword>
<sequence length="109" mass="12127">ITAPIWLALITNVLAIVVIVFLLEDEKEDETEELLPEPPPPISFSSIREKLNQLRALKLPWILIVLVIFEKIISGLFYSTYSGIGGPMMSTMYALTGQQIILLSAISQV</sequence>
<evidence type="ECO:0000256" key="3">
    <source>
        <dbReference type="ARBA" id="ARBA00022989"/>
    </source>
</evidence>
<dbReference type="Proteomes" id="UP001328107">
    <property type="component" value="Unassembled WGS sequence"/>
</dbReference>
<dbReference type="PANTHER" id="PTHR23510">
    <property type="entry name" value="INNER MEMBRANE TRANSPORT PROTEIN YAJR"/>
    <property type="match status" value="1"/>
</dbReference>
<evidence type="ECO:0000313" key="7">
    <source>
        <dbReference type="Proteomes" id="UP001328107"/>
    </source>
</evidence>
<dbReference type="AlphaFoldDB" id="A0AAN5CMJ2"/>
<organism evidence="6 7">
    <name type="scientific">Pristionchus mayeri</name>
    <dbReference type="NCBI Taxonomy" id="1317129"/>
    <lineage>
        <taxon>Eukaryota</taxon>
        <taxon>Metazoa</taxon>
        <taxon>Ecdysozoa</taxon>
        <taxon>Nematoda</taxon>
        <taxon>Chromadorea</taxon>
        <taxon>Rhabditida</taxon>
        <taxon>Rhabditina</taxon>
        <taxon>Diplogasteromorpha</taxon>
        <taxon>Diplogasteroidea</taxon>
        <taxon>Neodiplogasteridae</taxon>
        <taxon>Pristionchus</taxon>
    </lineage>
</organism>
<comment type="subcellular location">
    <subcellularLocation>
        <location evidence="1">Membrane</location>
        <topology evidence="1">Multi-pass membrane protein</topology>
    </subcellularLocation>
</comment>
<dbReference type="InterPro" id="IPR051068">
    <property type="entry name" value="MFS_Domain-Containing_Protein"/>
</dbReference>
<feature type="non-terminal residue" evidence="6">
    <location>
        <position position="1"/>
    </location>
</feature>
<feature type="transmembrane region" description="Helical" evidence="5">
    <location>
        <begin position="59"/>
        <end position="78"/>
    </location>
</feature>
<evidence type="ECO:0000256" key="4">
    <source>
        <dbReference type="ARBA" id="ARBA00023136"/>
    </source>
</evidence>
<protein>
    <submittedName>
        <fullName evidence="6">Uncharacterized protein</fullName>
    </submittedName>
</protein>
<proteinExistence type="predicted"/>
<name>A0AAN5CMJ2_9BILA</name>
<dbReference type="PANTHER" id="PTHR23510:SF25">
    <property type="entry name" value="MFS DOMAIN-CONTAINING PROTEIN"/>
    <property type="match status" value="1"/>
</dbReference>
<keyword evidence="2 5" id="KW-0812">Transmembrane</keyword>
<dbReference type="GO" id="GO:0005765">
    <property type="term" value="C:lysosomal membrane"/>
    <property type="evidence" value="ECO:0007669"/>
    <property type="project" value="TreeGrafter"/>
</dbReference>
<evidence type="ECO:0000256" key="5">
    <source>
        <dbReference type="SAM" id="Phobius"/>
    </source>
</evidence>
<reference evidence="7" key="1">
    <citation type="submission" date="2022-10" db="EMBL/GenBank/DDBJ databases">
        <title>Genome assembly of Pristionchus species.</title>
        <authorList>
            <person name="Yoshida K."/>
            <person name="Sommer R.J."/>
        </authorList>
    </citation>
    <scope>NUCLEOTIDE SEQUENCE [LARGE SCALE GENOMIC DNA]</scope>
    <source>
        <strain evidence="7">RS5460</strain>
    </source>
</reference>
<keyword evidence="4 5" id="KW-0472">Membrane</keyword>
<accession>A0AAN5CMJ2</accession>
<dbReference type="EMBL" id="BTRK01000004">
    <property type="protein sequence ID" value="GMR47195.1"/>
    <property type="molecule type" value="Genomic_DNA"/>
</dbReference>
<comment type="caution">
    <text evidence="6">The sequence shown here is derived from an EMBL/GenBank/DDBJ whole genome shotgun (WGS) entry which is preliminary data.</text>
</comment>
<evidence type="ECO:0000256" key="2">
    <source>
        <dbReference type="ARBA" id="ARBA00022692"/>
    </source>
</evidence>